<comment type="caution">
    <text evidence="2">The sequence shown here is derived from an EMBL/GenBank/DDBJ whole genome shotgun (WGS) entry which is preliminary data.</text>
</comment>
<dbReference type="PANTHER" id="PTHR33675">
    <property type="entry name" value="NUCLEAR RECEPTOR FAMILY 2 GROUP C PROTEIN"/>
    <property type="match status" value="1"/>
</dbReference>
<sequence>MRFQCGEHIERLHSFIQQPLLSLSSLSLFLSLRLGFSPISHHLFSSLLFSDRRSIDWRRSQAMGRKRKNETVTRLDEADRTLYTSFRGAANALSQLYTQSMSQQKLSFQAGERHAMDKLYHWIVRQHEEGSRVTISDILSHIQHEMEYGSSDGSVSPRLHTHAAMQFPNPNTISPQANVFAQPRMNFSDQSRNSVFSNALSSPVRRSLQSYQLSQGDGYCSNSDSQPTTGAPNNSSSCNDASMDMLSDSPFR</sequence>
<feature type="region of interest" description="Disordered" evidence="1">
    <location>
        <begin position="214"/>
        <end position="252"/>
    </location>
</feature>
<organism evidence="2 3">
    <name type="scientific">Rhynchospora pubera</name>
    <dbReference type="NCBI Taxonomy" id="906938"/>
    <lineage>
        <taxon>Eukaryota</taxon>
        <taxon>Viridiplantae</taxon>
        <taxon>Streptophyta</taxon>
        <taxon>Embryophyta</taxon>
        <taxon>Tracheophyta</taxon>
        <taxon>Spermatophyta</taxon>
        <taxon>Magnoliopsida</taxon>
        <taxon>Liliopsida</taxon>
        <taxon>Poales</taxon>
        <taxon>Cyperaceae</taxon>
        <taxon>Cyperoideae</taxon>
        <taxon>Rhynchosporeae</taxon>
        <taxon>Rhynchospora</taxon>
    </lineage>
</organism>
<name>A0AAV8DK03_9POAL</name>
<dbReference type="Proteomes" id="UP001140206">
    <property type="component" value="Chromosome 4"/>
</dbReference>
<evidence type="ECO:0000313" key="2">
    <source>
        <dbReference type="EMBL" id="KAJ4768370.1"/>
    </source>
</evidence>
<accession>A0AAV8DK03</accession>
<feature type="compositionally biased region" description="Polar residues" evidence="1">
    <location>
        <begin position="214"/>
        <end position="240"/>
    </location>
</feature>
<protein>
    <submittedName>
        <fullName evidence="2">Holocarboxylase synthetase</fullName>
    </submittedName>
</protein>
<dbReference type="AlphaFoldDB" id="A0AAV8DK03"/>
<keyword evidence="3" id="KW-1185">Reference proteome</keyword>
<dbReference type="PANTHER" id="PTHR33675:SF1">
    <property type="entry name" value="HOLOCARBOXYLASE SYNTHETASE"/>
    <property type="match status" value="1"/>
</dbReference>
<reference evidence="2" key="1">
    <citation type="submission" date="2022-08" db="EMBL/GenBank/DDBJ databases">
        <authorList>
            <person name="Marques A."/>
        </authorList>
    </citation>
    <scope>NUCLEOTIDE SEQUENCE</scope>
    <source>
        <strain evidence="2">RhyPub2mFocal</strain>
        <tissue evidence="2">Leaves</tissue>
    </source>
</reference>
<evidence type="ECO:0000313" key="3">
    <source>
        <dbReference type="Proteomes" id="UP001140206"/>
    </source>
</evidence>
<dbReference type="EMBL" id="JAMFTS010000004">
    <property type="protein sequence ID" value="KAJ4768370.1"/>
    <property type="molecule type" value="Genomic_DNA"/>
</dbReference>
<proteinExistence type="predicted"/>
<gene>
    <name evidence="2" type="ORF">LUZ62_078745</name>
</gene>
<evidence type="ECO:0000256" key="1">
    <source>
        <dbReference type="SAM" id="MobiDB-lite"/>
    </source>
</evidence>